<gene>
    <name evidence="7" type="ordered locus">Halhy_0698</name>
</gene>
<dbReference type="PIRSF" id="PIRSF006060">
    <property type="entry name" value="AA_transporter"/>
    <property type="match status" value="1"/>
</dbReference>
<dbReference type="KEGG" id="hhy:Halhy_0698"/>
<keyword evidence="8" id="KW-1185">Reference proteome</keyword>
<feature type="transmembrane region" description="Helical" evidence="6">
    <location>
        <begin position="162"/>
        <end position="179"/>
    </location>
</feature>
<evidence type="ECO:0000256" key="4">
    <source>
        <dbReference type="ARBA" id="ARBA00022989"/>
    </source>
</evidence>
<feature type="transmembrane region" description="Helical" evidence="6">
    <location>
        <begin position="334"/>
        <end position="359"/>
    </location>
</feature>
<keyword evidence="5 6" id="KW-0472">Membrane</keyword>
<feature type="transmembrane region" description="Helical" evidence="6">
    <location>
        <begin position="61"/>
        <end position="83"/>
    </location>
</feature>
<feature type="transmembrane region" description="Helical" evidence="6">
    <location>
        <begin position="186"/>
        <end position="208"/>
    </location>
</feature>
<keyword evidence="4 6" id="KW-1133">Transmembrane helix</keyword>
<dbReference type="InterPro" id="IPR002293">
    <property type="entry name" value="AA/rel_permease1"/>
</dbReference>
<organism evidence="7 8">
    <name type="scientific">Haliscomenobacter hydrossis (strain ATCC 27775 / DSM 1100 / LMG 10767 / O)</name>
    <dbReference type="NCBI Taxonomy" id="760192"/>
    <lineage>
        <taxon>Bacteria</taxon>
        <taxon>Pseudomonadati</taxon>
        <taxon>Bacteroidota</taxon>
        <taxon>Saprospiria</taxon>
        <taxon>Saprospirales</taxon>
        <taxon>Haliscomenobacteraceae</taxon>
        <taxon>Haliscomenobacter</taxon>
    </lineage>
</organism>
<evidence type="ECO:0000256" key="5">
    <source>
        <dbReference type="ARBA" id="ARBA00023136"/>
    </source>
</evidence>
<dbReference type="EMBL" id="CP002691">
    <property type="protein sequence ID" value="AEE48606.1"/>
    <property type="molecule type" value="Genomic_DNA"/>
</dbReference>
<sequence>MNLFVKKPLSDMLNEADEEGQNALKRHLNGTSLIMLGVGATIGAGIFLLTARAIAMNAGPGVTLSFVVAGLGCAFAGLCYAEFASMVPVSGSAYTYSYGTMGQLVAWIIGWDLVLEYALGAATVSIGWSEYLNEFIKKFIGEAWMIPQAWCHSPFDLAQPGIMNVPALVVLLLMTMLLIRGIRESALVNGIIVFVKVTIVLLFIGLGWQFMQAENHHIQAGAKILLKTSTGVESRDFGGWGGMWSAAGIVFFAFLGFDAVSTAARETKNPKRNVPIGILGSLVICTTLYILFSYVLTGIAPYTALQQKVPGTEIVTGVISPALPIIIDQYMQGYAWLSGFITVAVLFGFTSVILVNLMAQSRVFISMSRDGLIPKVFSDIHPRFSTPAKSNLILFVFTGIFAAFVPRDTVGEMTSIGTLFAFILVCVGILVMRRSNPDTPRPFKTPLVPLVPILGILFCGAMMLNLGIDNWIRLLVWLLIGLVIYFGYSRRYAKIKS</sequence>
<evidence type="ECO:0000256" key="6">
    <source>
        <dbReference type="SAM" id="Phobius"/>
    </source>
</evidence>
<dbReference type="HOGENOM" id="CLU_007946_15_7_10"/>
<proteinExistence type="predicted"/>
<evidence type="ECO:0000256" key="3">
    <source>
        <dbReference type="ARBA" id="ARBA00022692"/>
    </source>
</evidence>
<evidence type="ECO:0000313" key="7">
    <source>
        <dbReference type="EMBL" id="AEE48606.1"/>
    </source>
</evidence>
<feature type="transmembrane region" description="Helical" evidence="6">
    <location>
        <begin position="413"/>
        <end position="431"/>
    </location>
</feature>
<reference key="2">
    <citation type="submission" date="2011-04" db="EMBL/GenBank/DDBJ databases">
        <title>Complete sequence of chromosome of Haliscomenobacter hydrossis DSM 1100.</title>
        <authorList>
            <consortium name="US DOE Joint Genome Institute (JGI-PGF)"/>
            <person name="Lucas S."/>
            <person name="Han J."/>
            <person name="Lapidus A."/>
            <person name="Bruce D."/>
            <person name="Goodwin L."/>
            <person name="Pitluck S."/>
            <person name="Peters L."/>
            <person name="Kyrpides N."/>
            <person name="Mavromatis K."/>
            <person name="Ivanova N."/>
            <person name="Ovchinnikova G."/>
            <person name="Pagani I."/>
            <person name="Daligault H."/>
            <person name="Detter J.C."/>
            <person name="Han C."/>
            <person name="Land M."/>
            <person name="Hauser L."/>
            <person name="Markowitz V."/>
            <person name="Cheng J.-F."/>
            <person name="Hugenholtz P."/>
            <person name="Woyke T."/>
            <person name="Wu D."/>
            <person name="Verbarg S."/>
            <person name="Frueling A."/>
            <person name="Brambilla E."/>
            <person name="Klenk H.-P."/>
            <person name="Eisen J.A."/>
        </authorList>
    </citation>
    <scope>NUCLEOTIDE SEQUENCE</scope>
    <source>
        <strain>DSM 1100</strain>
    </source>
</reference>
<dbReference type="AlphaFoldDB" id="F4L2P2"/>
<dbReference type="STRING" id="760192.Halhy_0698"/>
<dbReference type="Pfam" id="PF13520">
    <property type="entry name" value="AA_permease_2"/>
    <property type="match status" value="1"/>
</dbReference>
<dbReference type="PANTHER" id="PTHR43243:SF4">
    <property type="entry name" value="CATIONIC AMINO ACID TRANSPORTER 4"/>
    <property type="match status" value="1"/>
</dbReference>
<dbReference type="eggNOG" id="COG0531">
    <property type="taxonomic scope" value="Bacteria"/>
</dbReference>
<evidence type="ECO:0000256" key="2">
    <source>
        <dbReference type="ARBA" id="ARBA00022448"/>
    </source>
</evidence>
<dbReference type="RefSeq" id="WP_013763170.1">
    <property type="nucleotide sequence ID" value="NC_015510.1"/>
</dbReference>
<dbReference type="GO" id="GO:0016020">
    <property type="term" value="C:membrane"/>
    <property type="evidence" value="ECO:0007669"/>
    <property type="project" value="UniProtKB-SubCell"/>
</dbReference>
<evidence type="ECO:0000313" key="8">
    <source>
        <dbReference type="Proteomes" id="UP000008461"/>
    </source>
</evidence>
<keyword evidence="3 6" id="KW-0812">Transmembrane</keyword>
<evidence type="ECO:0000256" key="1">
    <source>
        <dbReference type="ARBA" id="ARBA00004141"/>
    </source>
</evidence>
<feature type="transmembrane region" description="Helical" evidence="6">
    <location>
        <begin position="243"/>
        <end position="264"/>
    </location>
</feature>
<feature type="transmembrane region" description="Helical" evidence="6">
    <location>
        <begin position="390"/>
        <end position="407"/>
    </location>
</feature>
<dbReference type="OrthoDB" id="9762947at2"/>
<reference evidence="7 8" key="1">
    <citation type="journal article" date="2011" name="Stand. Genomic Sci.">
        <title>Complete genome sequence of Haliscomenobacter hydrossis type strain (O).</title>
        <authorList>
            <consortium name="US DOE Joint Genome Institute (JGI-PGF)"/>
            <person name="Daligault H."/>
            <person name="Lapidus A."/>
            <person name="Zeytun A."/>
            <person name="Nolan M."/>
            <person name="Lucas S."/>
            <person name="Del Rio T.G."/>
            <person name="Tice H."/>
            <person name="Cheng J.F."/>
            <person name="Tapia R."/>
            <person name="Han C."/>
            <person name="Goodwin L."/>
            <person name="Pitluck S."/>
            <person name="Liolios K."/>
            <person name="Pagani I."/>
            <person name="Ivanova N."/>
            <person name="Huntemann M."/>
            <person name="Mavromatis K."/>
            <person name="Mikhailova N."/>
            <person name="Pati A."/>
            <person name="Chen A."/>
            <person name="Palaniappan K."/>
            <person name="Land M."/>
            <person name="Hauser L."/>
            <person name="Brambilla E.M."/>
            <person name="Rohde M."/>
            <person name="Verbarg S."/>
            <person name="Goker M."/>
            <person name="Bristow J."/>
            <person name="Eisen J.A."/>
            <person name="Markowitz V."/>
            <person name="Hugenholtz P."/>
            <person name="Kyrpides N.C."/>
            <person name="Klenk H.P."/>
            <person name="Woyke T."/>
        </authorList>
    </citation>
    <scope>NUCLEOTIDE SEQUENCE [LARGE SCALE GENOMIC DNA]</scope>
    <source>
        <strain evidence="8">ATCC 27775 / DSM 1100 / LMG 10767 / O</strain>
    </source>
</reference>
<feature type="transmembrane region" description="Helical" evidence="6">
    <location>
        <begin position="470"/>
        <end position="488"/>
    </location>
</feature>
<protein>
    <submittedName>
        <fullName evidence="7">Amino acid permease-associated region</fullName>
    </submittedName>
</protein>
<dbReference type="GO" id="GO:0015171">
    <property type="term" value="F:amino acid transmembrane transporter activity"/>
    <property type="evidence" value="ECO:0007669"/>
    <property type="project" value="TreeGrafter"/>
</dbReference>
<dbReference type="PANTHER" id="PTHR43243">
    <property type="entry name" value="INNER MEMBRANE TRANSPORTER YGJI-RELATED"/>
    <property type="match status" value="1"/>
</dbReference>
<feature type="transmembrane region" description="Helical" evidence="6">
    <location>
        <begin position="276"/>
        <end position="296"/>
    </location>
</feature>
<keyword evidence="2" id="KW-0813">Transport</keyword>
<dbReference type="Gene3D" id="1.20.1740.10">
    <property type="entry name" value="Amino acid/polyamine transporter I"/>
    <property type="match status" value="1"/>
</dbReference>
<feature type="transmembrane region" description="Helical" evidence="6">
    <location>
        <begin position="33"/>
        <end position="55"/>
    </location>
</feature>
<accession>F4L2P2</accession>
<comment type="subcellular location">
    <subcellularLocation>
        <location evidence="1">Membrane</location>
        <topology evidence="1">Multi-pass membrane protein</topology>
    </subcellularLocation>
</comment>
<feature type="transmembrane region" description="Helical" evidence="6">
    <location>
        <begin position="104"/>
        <end position="128"/>
    </location>
</feature>
<feature type="transmembrane region" description="Helical" evidence="6">
    <location>
        <begin position="443"/>
        <end position="464"/>
    </location>
</feature>
<name>F4L2P2_HALH1</name>
<dbReference type="Proteomes" id="UP000008461">
    <property type="component" value="Chromosome"/>
</dbReference>